<keyword evidence="5 11" id="KW-0963">Cytoplasm</keyword>
<evidence type="ECO:0000256" key="8">
    <source>
        <dbReference type="ARBA" id="ARBA00022777"/>
    </source>
</evidence>
<keyword evidence="7 11" id="KW-0547">Nucleotide-binding</keyword>
<evidence type="ECO:0000256" key="6">
    <source>
        <dbReference type="ARBA" id="ARBA00022679"/>
    </source>
</evidence>
<feature type="binding site" evidence="11">
    <location>
        <begin position="359"/>
        <end position="362"/>
    </location>
    <ligand>
        <name>ATP</name>
        <dbReference type="ChEBI" id="CHEBI:30616"/>
    </ligand>
</feature>
<feature type="binding site" evidence="11">
    <location>
        <begin position="59"/>
        <end position="62"/>
    </location>
    <ligand>
        <name>substrate</name>
    </ligand>
</feature>
<keyword evidence="9 11" id="KW-0067">ATP-binding</keyword>
<feature type="binding site" evidence="11">
    <location>
        <position position="159"/>
    </location>
    <ligand>
        <name>substrate</name>
    </ligand>
</feature>
<keyword evidence="10 11" id="KW-0324">Glycolysis</keyword>
<evidence type="ECO:0000313" key="13">
    <source>
        <dbReference type="EMBL" id="PXY84286.1"/>
    </source>
</evidence>
<evidence type="ECO:0000256" key="7">
    <source>
        <dbReference type="ARBA" id="ARBA00022741"/>
    </source>
</evidence>
<feature type="binding site" evidence="11">
    <location>
        <position position="332"/>
    </location>
    <ligand>
        <name>ATP</name>
        <dbReference type="ChEBI" id="CHEBI:30616"/>
    </ligand>
</feature>
<dbReference type="PANTHER" id="PTHR11406">
    <property type="entry name" value="PHOSPHOGLYCERATE KINASE"/>
    <property type="match status" value="1"/>
</dbReference>
<evidence type="ECO:0000256" key="11">
    <source>
        <dbReference type="HAMAP-Rule" id="MF_00145"/>
    </source>
</evidence>
<dbReference type="PANTHER" id="PTHR11406:SF23">
    <property type="entry name" value="PHOSPHOGLYCERATE KINASE 1, CHLOROPLASTIC-RELATED"/>
    <property type="match status" value="1"/>
</dbReference>
<feature type="binding site" evidence="11">
    <location>
        <position position="214"/>
    </location>
    <ligand>
        <name>ATP</name>
        <dbReference type="ChEBI" id="CHEBI:30616"/>
    </ligand>
</feature>
<keyword evidence="14" id="KW-1185">Reference proteome</keyword>
<dbReference type="InterPro" id="IPR015911">
    <property type="entry name" value="Phosphoglycerate_kinase_CS"/>
</dbReference>
<dbReference type="PIRSF" id="PIRSF000724">
    <property type="entry name" value="Pgk"/>
    <property type="match status" value="1"/>
</dbReference>
<dbReference type="GO" id="GO:0016301">
    <property type="term" value="F:kinase activity"/>
    <property type="evidence" value="ECO:0007669"/>
    <property type="project" value="UniProtKB-KW"/>
</dbReference>
<dbReference type="EMBL" id="QGLG01000002">
    <property type="protein sequence ID" value="PXY84286.1"/>
    <property type="molecule type" value="Genomic_DNA"/>
</dbReference>
<comment type="subcellular location">
    <subcellularLocation>
        <location evidence="11">Cytoplasm</location>
    </subcellularLocation>
</comment>
<comment type="subunit">
    <text evidence="11">Monomer.</text>
</comment>
<comment type="pathway">
    <text evidence="2 11">Carbohydrate degradation; glycolysis; pyruvate from D-glyceraldehyde 3-phosphate: step 2/5.</text>
</comment>
<sequence length="403" mass="42914">MAKLIVSDLDVKGKKVLVRVDFNVPIKDGVIGDDNRIVAALPTINYIIENGGKAILLSHLGRVKSDDDKKELSLKPVAERLSELLKKPVTFVPANEGKEVEDAVAKMQDGDVAVLENTRFQDIDNDFGKRESKNDPKLGEYWASLGDMYVNDAFGTAHRSHASNVGIAEAMKKDGKPVAAGFLMEKEIKFLGDAVANPVHPFVTILGGAKVSDKIDVITNLIPKSDHILIGGGMAYTFLAAQGHEIGKSLFEPDKVDLAKKLLKEADGKIVLPVDNVAATEFSNDAVRKVVGDDIPENMMGLDIGPKTVAKFKDVLKDAKTVVWNGPMGAFEMSNFAEGTLEVGKALADLTDATTIIGGGDSTAAAKQLGIAPKITHISTGGGASLQYLEGKELPGIACISDK</sequence>
<evidence type="ECO:0000256" key="4">
    <source>
        <dbReference type="ARBA" id="ARBA00016471"/>
    </source>
</evidence>
<feature type="binding site" evidence="11">
    <location>
        <position position="301"/>
    </location>
    <ligand>
        <name>ATP</name>
        <dbReference type="ChEBI" id="CHEBI:30616"/>
    </ligand>
</feature>
<dbReference type="Proteomes" id="UP000247698">
    <property type="component" value="Unassembled WGS sequence"/>
</dbReference>
<feature type="binding site" evidence="11">
    <location>
        <begin position="21"/>
        <end position="23"/>
    </location>
    <ligand>
        <name>substrate</name>
    </ligand>
</feature>
<feature type="binding site" evidence="11">
    <location>
        <position position="119"/>
    </location>
    <ligand>
        <name>substrate</name>
    </ligand>
</feature>
<comment type="caution">
    <text evidence="13">The sequence shown here is derived from an EMBL/GenBank/DDBJ whole genome shotgun (WGS) entry which is preliminary data.</text>
</comment>
<dbReference type="PRINTS" id="PR00477">
    <property type="entry name" value="PHGLYCKINASE"/>
</dbReference>
<dbReference type="CDD" id="cd00318">
    <property type="entry name" value="Phosphoglycerate_kinase"/>
    <property type="match status" value="1"/>
</dbReference>
<organism evidence="13 14">
    <name type="scientific">Lactobacillus melliventris</name>
    <dbReference type="NCBI Taxonomy" id="1218507"/>
    <lineage>
        <taxon>Bacteria</taxon>
        <taxon>Bacillati</taxon>
        <taxon>Bacillota</taxon>
        <taxon>Bacilli</taxon>
        <taxon>Lactobacillales</taxon>
        <taxon>Lactobacillaceae</taxon>
        <taxon>Lactobacillus</taxon>
    </lineage>
</organism>
<dbReference type="SUPFAM" id="SSF53748">
    <property type="entry name" value="Phosphoglycerate kinase"/>
    <property type="match status" value="1"/>
</dbReference>
<dbReference type="InterPro" id="IPR001576">
    <property type="entry name" value="Phosphoglycerate_kinase"/>
</dbReference>
<dbReference type="RefSeq" id="WP_110445875.1">
    <property type="nucleotide sequence ID" value="NZ_QGLG01000002.1"/>
</dbReference>
<evidence type="ECO:0000256" key="9">
    <source>
        <dbReference type="ARBA" id="ARBA00022840"/>
    </source>
</evidence>
<feature type="binding site" evidence="11">
    <location>
        <position position="36"/>
    </location>
    <ligand>
        <name>substrate</name>
    </ligand>
</feature>
<accession>A0ABX5N2M1</accession>
<comment type="similarity">
    <text evidence="11 12">Belongs to the phosphoglycerate kinase family.</text>
</comment>
<gene>
    <name evidence="11 13" type="primary">pgk</name>
    <name evidence="13" type="ORF">DK873_03800</name>
</gene>
<dbReference type="PROSITE" id="PS00111">
    <property type="entry name" value="PGLYCERATE_KINASE"/>
    <property type="match status" value="1"/>
</dbReference>
<evidence type="ECO:0000256" key="5">
    <source>
        <dbReference type="ARBA" id="ARBA00022490"/>
    </source>
</evidence>
<keyword evidence="6 11" id="KW-0808">Transferase</keyword>
<keyword evidence="8 11" id="KW-0418">Kinase</keyword>
<evidence type="ECO:0000256" key="3">
    <source>
        <dbReference type="ARBA" id="ARBA00013061"/>
    </source>
</evidence>
<proteinExistence type="inferred from homology"/>
<evidence type="ECO:0000313" key="14">
    <source>
        <dbReference type="Proteomes" id="UP000247698"/>
    </source>
</evidence>
<dbReference type="InterPro" id="IPR036043">
    <property type="entry name" value="Phosphoglycerate_kinase_sf"/>
</dbReference>
<dbReference type="HAMAP" id="MF_00145">
    <property type="entry name" value="Phosphoglyc_kinase"/>
    <property type="match status" value="1"/>
</dbReference>
<protein>
    <recommendedName>
        <fullName evidence="4 11">Phosphoglycerate kinase</fullName>
        <ecNumber evidence="3 11">2.7.2.3</ecNumber>
    </recommendedName>
</protein>
<evidence type="ECO:0000256" key="2">
    <source>
        <dbReference type="ARBA" id="ARBA00004838"/>
    </source>
</evidence>
<evidence type="ECO:0000256" key="12">
    <source>
        <dbReference type="RuleBase" id="RU000532"/>
    </source>
</evidence>
<comment type="catalytic activity">
    <reaction evidence="1 11 12">
        <text>(2R)-3-phosphoglycerate + ATP = (2R)-3-phospho-glyceroyl phosphate + ADP</text>
        <dbReference type="Rhea" id="RHEA:14801"/>
        <dbReference type="ChEBI" id="CHEBI:30616"/>
        <dbReference type="ChEBI" id="CHEBI:57604"/>
        <dbReference type="ChEBI" id="CHEBI:58272"/>
        <dbReference type="ChEBI" id="CHEBI:456216"/>
        <dbReference type="EC" id="2.7.2.3"/>
    </reaction>
</comment>
<name>A0ABX5N2M1_9LACO</name>
<dbReference type="Pfam" id="PF00162">
    <property type="entry name" value="PGK"/>
    <property type="match status" value="1"/>
</dbReference>
<evidence type="ECO:0000256" key="10">
    <source>
        <dbReference type="ARBA" id="ARBA00023152"/>
    </source>
</evidence>
<dbReference type="InterPro" id="IPR015824">
    <property type="entry name" value="Phosphoglycerate_kinase_N"/>
</dbReference>
<evidence type="ECO:0000256" key="1">
    <source>
        <dbReference type="ARBA" id="ARBA00000642"/>
    </source>
</evidence>
<dbReference type="EC" id="2.7.2.3" evidence="3 11"/>
<reference evidence="13 14" key="1">
    <citation type="submission" date="2018-05" db="EMBL/GenBank/DDBJ databases">
        <title>Reference genomes for bee gut microbiota database.</title>
        <authorList>
            <person name="Ellegaard K.M."/>
        </authorList>
    </citation>
    <scope>NUCLEOTIDE SEQUENCE [LARGE SCALE GENOMIC DNA]</scope>
    <source>
        <strain evidence="13 14">ESL0184</strain>
    </source>
</reference>
<dbReference type="Gene3D" id="3.40.50.1260">
    <property type="entry name" value="Phosphoglycerate kinase, N-terminal domain"/>
    <property type="match status" value="2"/>
</dbReference>